<protein>
    <submittedName>
        <fullName evidence="4">CheY-like chemotaxis protein</fullName>
    </submittedName>
</protein>
<dbReference type="Pfam" id="PF00072">
    <property type="entry name" value="Response_reg"/>
    <property type="match status" value="1"/>
</dbReference>
<feature type="modified residue" description="4-aspartylphosphate" evidence="2">
    <location>
        <position position="54"/>
    </location>
</feature>
<dbReference type="SUPFAM" id="SSF52172">
    <property type="entry name" value="CheY-like"/>
    <property type="match status" value="1"/>
</dbReference>
<keyword evidence="5" id="KW-1185">Reference proteome</keyword>
<dbReference type="PANTHER" id="PTHR44591">
    <property type="entry name" value="STRESS RESPONSE REGULATOR PROTEIN 1"/>
    <property type="match status" value="1"/>
</dbReference>
<dbReference type="InterPro" id="IPR050595">
    <property type="entry name" value="Bact_response_regulator"/>
</dbReference>
<dbReference type="Gene3D" id="3.40.50.2300">
    <property type="match status" value="1"/>
</dbReference>
<proteinExistence type="predicted"/>
<gene>
    <name evidence="4" type="ORF">E9232_005234</name>
</gene>
<evidence type="ECO:0000259" key="3">
    <source>
        <dbReference type="PROSITE" id="PS50110"/>
    </source>
</evidence>
<name>A0ABU1JXI1_9PROT</name>
<evidence type="ECO:0000256" key="1">
    <source>
        <dbReference type="ARBA" id="ARBA00022553"/>
    </source>
</evidence>
<feature type="domain" description="Response regulatory" evidence="3">
    <location>
        <begin position="5"/>
        <end position="114"/>
    </location>
</feature>
<evidence type="ECO:0000313" key="5">
    <source>
        <dbReference type="Proteomes" id="UP001262410"/>
    </source>
</evidence>
<dbReference type="PANTHER" id="PTHR44591:SF18">
    <property type="entry name" value="REGULATORY PROTEIN"/>
    <property type="match status" value="1"/>
</dbReference>
<dbReference type="Proteomes" id="UP001262410">
    <property type="component" value="Unassembled WGS sequence"/>
</dbReference>
<keyword evidence="1 2" id="KW-0597">Phosphoprotein</keyword>
<dbReference type="InterPro" id="IPR011006">
    <property type="entry name" value="CheY-like_superfamily"/>
</dbReference>
<dbReference type="InterPro" id="IPR001789">
    <property type="entry name" value="Sig_transdc_resp-reg_receiver"/>
</dbReference>
<evidence type="ECO:0000313" key="4">
    <source>
        <dbReference type="EMBL" id="MDR6292694.1"/>
    </source>
</evidence>
<evidence type="ECO:0000256" key="2">
    <source>
        <dbReference type="PROSITE-ProRule" id="PRU00169"/>
    </source>
</evidence>
<comment type="caution">
    <text evidence="4">The sequence shown here is derived from an EMBL/GenBank/DDBJ whole genome shotgun (WGS) entry which is preliminary data.</text>
</comment>
<dbReference type="PROSITE" id="PS50110">
    <property type="entry name" value="RESPONSE_REGULATORY"/>
    <property type="match status" value="1"/>
</dbReference>
<reference evidence="4 5" key="1">
    <citation type="submission" date="2023-07" db="EMBL/GenBank/DDBJ databases">
        <title>Sorghum-associated microbial communities from plants grown in Nebraska, USA.</title>
        <authorList>
            <person name="Schachtman D."/>
        </authorList>
    </citation>
    <scope>NUCLEOTIDE SEQUENCE [LARGE SCALE GENOMIC DNA]</scope>
    <source>
        <strain evidence="4 5">584</strain>
    </source>
</reference>
<dbReference type="EMBL" id="JAVDPW010000009">
    <property type="protein sequence ID" value="MDR6292694.1"/>
    <property type="molecule type" value="Genomic_DNA"/>
</dbReference>
<dbReference type="RefSeq" id="WP_309799005.1">
    <property type="nucleotide sequence ID" value="NZ_JAVDPW010000009.1"/>
</dbReference>
<organism evidence="4 5">
    <name type="scientific">Inquilinus ginsengisoli</name>
    <dbReference type="NCBI Taxonomy" id="363840"/>
    <lineage>
        <taxon>Bacteria</taxon>
        <taxon>Pseudomonadati</taxon>
        <taxon>Pseudomonadota</taxon>
        <taxon>Alphaproteobacteria</taxon>
        <taxon>Rhodospirillales</taxon>
        <taxon>Rhodospirillaceae</taxon>
        <taxon>Inquilinus</taxon>
    </lineage>
</organism>
<sequence length="119" mass="12515">MCSGRVLLVEDDVLVRLLAAEALIDGGFDVAEAADAPEALRLLDGREFDLMVTDVGLPGMTGAELAVRARTDRPALKVLFTTGYGPEDGVPADLPTLRKPYAADALAATVRSLLAQPSH</sequence>
<dbReference type="SMART" id="SM00448">
    <property type="entry name" value="REC"/>
    <property type="match status" value="1"/>
</dbReference>
<accession>A0ABU1JXI1</accession>